<gene>
    <name evidence="10" type="ORF">ASTO00021_LOCUS2226</name>
    <name evidence="11" type="ORF">ASTO00021_LOCUS2228</name>
</gene>
<feature type="signal peptide" evidence="8">
    <location>
        <begin position="1"/>
        <end position="23"/>
    </location>
</feature>
<proteinExistence type="predicted"/>
<evidence type="ECO:0000256" key="5">
    <source>
        <dbReference type="ARBA" id="ARBA00023186"/>
    </source>
</evidence>
<feature type="domain" description="J" evidence="9">
    <location>
        <begin position="34"/>
        <end position="98"/>
    </location>
</feature>
<evidence type="ECO:0000313" key="11">
    <source>
        <dbReference type="EMBL" id="CAE0431892.1"/>
    </source>
</evidence>
<dbReference type="PANTHER" id="PTHR44176">
    <property type="entry name" value="DNAJ HOMOLOG SUBFAMILY C MEMBER 25"/>
    <property type="match status" value="1"/>
</dbReference>
<keyword evidence="5" id="KW-0143">Chaperone</keyword>
<dbReference type="Gene3D" id="1.10.287.110">
    <property type="entry name" value="DnaJ domain"/>
    <property type="match status" value="1"/>
</dbReference>
<keyword evidence="3 7" id="KW-1133">Transmembrane helix</keyword>
<dbReference type="PANTHER" id="PTHR44176:SF1">
    <property type="entry name" value="DNAJ HOMOLOG SUBFAMILY C MEMBER 25"/>
    <property type="match status" value="1"/>
</dbReference>
<accession>A0A6S7ZWV7</accession>
<dbReference type="GO" id="GO:0006457">
    <property type="term" value="P:protein folding"/>
    <property type="evidence" value="ECO:0007669"/>
    <property type="project" value="InterPro"/>
</dbReference>
<keyword evidence="4 7" id="KW-0472">Membrane</keyword>
<evidence type="ECO:0000256" key="1">
    <source>
        <dbReference type="ARBA" id="ARBA00004141"/>
    </source>
</evidence>
<dbReference type="SUPFAM" id="SSF46565">
    <property type="entry name" value="Chaperone J-domain"/>
    <property type="match status" value="1"/>
</dbReference>
<dbReference type="SMART" id="SM00271">
    <property type="entry name" value="DnaJ"/>
    <property type="match status" value="1"/>
</dbReference>
<evidence type="ECO:0000256" key="7">
    <source>
        <dbReference type="SAM" id="Phobius"/>
    </source>
</evidence>
<evidence type="ECO:0000256" key="6">
    <source>
        <dbReference type="SAM" id="Coils"/>
    </source>
</evidence>
<dbReference type="EMBL" id="HBIN01003266">
    <property type="protein sequence ID" value="CAE0431892.1"/>
    <property type="molecule type" value="Transcribed_RNA"/>
</dbReference>
<name>A0A6S7ZWV7_9STRA</name>
<evidence type="ECO:0000256" key="2">
    <source>
        <dbReference type="ARBA" id="ARBA00022692"/>
    </source>
</evidence>
<comment type="subcellular location">
    <subcellularLocation>
        <location evidence="1">Membrane</location>
        <topology evidence="1">Multi-pass membrane protein</topology>
    </subcellularLocation>
</comment>
<dbReference type="CDD" id="cd06257">
    <property type="entry name" value="DnaJ"/>
    <property type="match status" value="1"/>
</dbReference>
<dbReference type="Pfam" id="PF00226">
    <property type="entry name" value="DnaJ"/>
    <property type="match status" value="1"/>
</dbReference>
<sequence length="327" mass="38598">MAFRNQCFLASVILLLEVSCCFGEQDLIYCEPDNCYDILGVQPTATTQEIRKAYRHLSKTLHPDVNKAKGAAETFRIIALANEILSNKDERAEYDYYLKHPEEAFYNKMRFYRRRYAPKTDARLVVFGFIAFVSVVQYFVKKRQHKMAVNYFKTYDKKFRLRVKEMATERLEQANLNGASMKNKKKAKKSSKEVLAKLEAEVTEELARNIDIEGGYKNPTFRDLLFCKVVILPYTIATYLMWHGDWTYRHSIKSEPYSDDEKIYLISRQLGTSSEALKANIPAEELEEMIERECWVRANLDRFQEEQMMRKHPGAYKRYKRWVKKTQ</sequence>
<keyword evidence="2 7" id="KW-0812">Transmembrane</keyword>
<dbReference type="AlphaFoldDB" id="A0A6S7ZWV7"/>
<feature type="chain" id="PRO_5035584419" description="J domain-containing protein" evidence="8">
    <location>
        <begin position="24"/>
        <end position="327"/>
    </location>
</feature>
<dbReference type="InterPro" id="IPR018253">
    <property type="entry name" value="DnaJ_domain_CS"/>
</dbReference>
<dbReference type="GO" id="GO:0005789">
    <property type="term" value="C:endoplasmic reticulum membrane"/>
    <property type="evidence" value="ECO:0007669"/>
    <property type="project" value="TreeGrafter"/>
</dbReference>
<dbReference type="InterPro" id="IPR001623">
    <property type="entry name" value="DnaJ_domain"/>
</dbReference>
<evidence type="ECO:0000256" key="8">
    <source>
        <dbReference type="SAM" id="SignalP"/>
    </source>
</evidence>
<dbReference type="InterPro" id="IPR036869">
    <property type="entry name" value="J_dom_sf"/>
</dbReference>
<protein>
    <recommendedName>
        <fullName evidence="9">J domain-containing protein</fullName>
    </recommendedName>
</protein>
<dbReference type="InterPro" id="IPR044632">
    <property type="entry name" value="DNAJC25-like"/>
</dbReference>
<evidence type="ECO:0000256" key="4">
    <source>
        <dbReference type="ARBA" id="ARBA00023136"/>
    </source>
</evidence>
<dbReference type="PRINTS" id="PR00625">
    <property type="entry name" value="JDOMAIN"/>
</dbReference>
<keyword evidence="8" id="KW-0732">Signal</keyword>
<dbReference type="PROSITE" id="PS00636">
    <property type="entry name" value="DNAJ_1"/>
    <property type="match status" value="1"/>
</dbReference>
<feature type="coiled-coil region" evidence="6">
    <location>
        <begin position="181"/>
        <end position="208"/>
    </location>
</feature>
<organism evidence="10">
    <name type="scientific">Aplanochytrium stocchinoi</name>
    <dbReference type="NCBI Taxonomy" id="215587"/>
    <lineage>
        <taxon>Eukaryota</taxon>
        <taxon>Sar</taxon>
        <taxon>Stramenopiles</taxon>
        <taxon>Bigyra</taxon>
        <taxon>Labyrinthulomycetes</taxon>
        <taxon>Thraustochytrida</taxon>
        <taxon>Thraustochytriidae</taxon>
        <taxon>Aplanochytrium</taxon>
    </lineage>
</organism>
<reference evidence="10" key="1">
    <citation type="submission" date="2021-01" db="EMBL/GenBank/DDBJ databases">
        <authorList>
            <person name="Corre E."/>
            <person name="Pelletier E."/>
            <person name="Niang G."/>
            <person name="Scheremetjew M."/>
            <person name="Finn R."/>
            <person name="Kale V."/>
            <person name="Holt S."/>
            <person name="Cochrane G."/>
            <person name="Meng A."/>
            <person name="Brown T."/>
            <person name="Cohen L."/>
        </authorList>
    </citation>
    <scope>NUCLEOTIDE SEQUENCE</scope>
    <source>
        <strain evidence="10">GSBS06</strain>
    </source>
</reference>
<keyword evidence="6" id="KW-0175">Coiled coil</keyword>
<feature type="transmembrane region" description="Helical" evidence="7">
    <location>
        <begin position="122"/>
        <end position="140"/>
    </location>
</feature>
<evidence type="ECO:0000256" key="3">
    <source>
        <dbReference type="ARBA" id="ARBA00022989"/>
    </source>
</evidence>
<evidence type="ECO:0000313" key="10">
    <source>
        <dbReference type="EMBL" id="CAE0431890.1"/>
    </source>
</evidence>
<dbReference type="PROSITE" id="PS50076">
    <property type="entry name" value="DNAJ_2"/>
    <property type="match status" value="1"/>
</dbReference>
<evidence type="ECO:0000259" key="9">
    <source>
        <dbReference type="PROSITE" id="PS50076"/>
    </source>
</evidence>
<dbReference type="EMBL" id="HBIN01003264">
    <property type="protein sequence ID" value="CAE0431890.1"/>
    <property type="molecule type" value="Transcribed_RNA"/>
</dbReference>